<protein>
    <submittedName>
        <fullName evidence="1">Uncharacterized protein</fullName>
    </submittedName>
</protein>
<sequence>MNEDDSEQDYISKLYAPIIENCFRESGIRLRWGDTTPLLGYDCKIDMKVTIPEKKPLDLSVVKYANKSPPSKYYKDKVKTVLCSAIYRRNYQKENTRLENQILLYYQMDDNWCVVDKMEDIEVPNSVQAIKGRAIKDYVNPIKYFEVPNFYIHKVSLSHHECIPT</sequence>
<reference evidence="1 2" key="1">
    <citation type="submission" date="2024-04" db="EMBL/GenBank/DDBJ databases">
        <title>genome sequences of Mucor flavus KT1a and Helicostylum pulchrum KT1b strains isolated from the surface of a dry-aged beef.</title>
        <authorList>
            <person name="Toyotome T."/>
            <person name="Hosono M."/>
            <person name="Torimaru M."/>
            <person name="Fukuda K."/>
            <person name="Mikami N."/>
        </authorList>
    </citation>
    <scope>NUCLEOTIDE SEQUENCE [LARGE SCALE GENOMIC DNA]</scope>
    <source>
        <strain evidence="1 2">KT1a</strain>
    </source>
</reference>
<name>A0ABP9Z6G8_9FUNG</name>
<dbReference type="Proteomes" id="UP001473302">
    <property type="component" value="Unassembled WGS sequence"/>
</dbReference>
<keyword evidence="2" id="KW-1185">Reference proteome</keyword>
<proteinExistence type="predicted"/>
<gene>
    <name evidence="1" type="ORF">MFLAVUS_008196</name>
</gene>
<organism evidence="1 2">
    <name type="scientific">Mucor flavus</name>
    <dbReference type="NCBI Taxonomy" id="439312"/>
    <lineage>
        <taxon>Eukaryota</taxon>
        <taxon>Fungi</taxon>
        <taxon>Fungi incertae sedis</taxon>
        <taxon>Mucoromycota</taxon>
        <taxon>Mucoromycotina</taxon>
        <taxon>Mucoromycetes</taxon>
        <taxon>Mucorales</taxon>
        <taxon>Mucorineae</taxon>
        <taxon>Mucoraceae</taxon>
        <taxon>Mucor</taxon>
    </lineage>
</organism>
<evidence type="ECO:0000313" key="1">
    <source>
        <dbReference type="EMBL" id="GAA5814697.1"/>
    </source>
</evidence>
<dbReference type="EMBL" id="BAABUK010000022">
    <property type="protein sequence ID" value="GAA5814697.1"/>
    <property type="molecule type" value="Genomic_DNA"/>
</dbReference>
<accession>A0ABP9Z6G8</accession>
<comment type="caution">
    <text evidence="1">The sequence shown here is derived from an EMBL/GenBank/DDBJ whole genome shotgun (WGS) entry which is preliminary data.</text>
</comment>
<evidence type="ECO:0000313" key="2">
    <source>
        <dbReference type="Proteomes" id="UP001473302"/>
    </source>
</evidence>